<dbReference type="Pfam" id="PF12804">
    <property type="entry name" value="NTP_transf_3"/>
    <property type="match status" value="1"/>
</dbReference>
<dbReference type="SUPFAM" id="SSF53448">
    <property type="entry name" value="Nucleotide-diphospho-sugar transferases"/>
    <property type="match status" value="1"/>
</dbReference>
<dbReference type="GO" id="GO:0061603">
    <property type="term" value="F:molybdenum cofactor guanylyltransferase activity"/>
    <property type="evidence" value="ECO:0007669"/>
    <property type="project" value="UniProtKB-EC"/>
</dbReference>
<evidence type="ECO:0000256" key="6">
    <source>
        <dbReference type="ARBA" id="ARBA00023134"/>
    </source>
</evidence>
<dbReference type="AlphaFoldDB" id="A0A926GCA4"/>
<evidence type="ECO:0000256" key="3">
    <source>
        <dbReference type="ARBA" id="ARBA00022723"/>
    </source>
</evidence>
<dbReference type="RefSeq" id="WP_187792961.1">
    <property type="nucleotide sequence ID" value="NZ_JACOQL010000002.1"/>
</dbReference>
<keyword evidence="3 8" id="KW-0479">Metal-binding</keyword>
<evidence type="ECO:0000256" key="4">
    <source>
        <dbReference type="ARBA" id="ARBA00022741"/>
    </source>
</evidence>
<comment type="domain">
    <text evidence="8">The N-terminal domain determines nucleotide recognition and specific binding, while the C-terminal domain determines the specific binding to the target protein.</text>
</comment>
<keyword evidence="5 8" id="KW-0460">Magnesium</keyword>
<protein>
    <recommendedName>
        <fullName evidence="8">Molybdenum cofactor guanylyltransferase</fullName>
        <shortName evidence="8">MoCo guanylyltransferase</shortName>
        <ecNumber evidence="8">2.7.7.77</ecNumber>
    </recommendedName>
    <alternativeName>
        <fullName evidence="8">GTP:molybdopterin guanylyltransferase</fullName>
    </alternativeName>
    <alternativeName>
        <fullName evidence="8">Mo-MPT guanylyltransferase</fullName>
    </alternativeName>
    <alternativeName>
        <fullName evidence="8">Molybdopterin guanylyltransferase</fullName>
    </alternativeName>
    <alternativeName>
        <fullName evidence="8">Molybdopterin-guanine dinucleotide synthase</fullName>
        <shortName evidence="8">MGD synthase</shortName>
    </alternativeName>
</protein>
<comment type="subcellular location">
    <subcellularLocation>
        <location evidence="8">Cytoplasm</location>
    </subcellularLocation>
</comment>
<sequence length="204" mass="22192">MERYPAIILAGGRATRMGGGDKPMRMLGDQPMLHHIIDRLRPQSGTIALNANGDPSRFATYGLPVIADSLPNYPGPLAGILAGMDWAAGLNATAILTAAGDTPFFPHDLLDKFTASYDGQHPVLAASRDADGNLAQHPIFGLWPTRLRDELRAYLLAGYRRVRDFADRNGAEIAVWDAGKIDPFFNVNTGDDLSRARQLIEKPD</sequence>
<dbReference type="InterPro" id="IPR025877">
    <property type="entry name" value="MobA-like_NTP_Trfase"/>
</dbReference>
<dbReference type="InterPro" id="IPR013482">
    <property type="entry name" value="Molybde_CF_guanTrfase"/>
</dbReference>
<name>A0A926GCA4_9RHOB</name>
<comment type="catalytic activity">
    <reaction evidence="8">
        <text>Mo-molybdopterin + GTP + H(+) = Mo-molybdopterin guanine dinucleotide + diphosphate</text>
        <dbReference type="Rhea" id="RHEA:34243"/>
        <dbReference type="ChEBI" id="CHEBI:15378"/>
        <dbReference type="ChEBI" id="CHEBI:33019"/>
        <dbReference type="ChEBI" id="CHEBI:37565"/>
        <dbReference type="ChEBI" id="CHEBI:71302"/>
        <dbReference type="ChEBI" id="CHEBI:71310"/>
        <dbReference type="EC" id="2.7.7.77"/>
    </reaction>
</comment>
<reference evidence="10" key="1">
    <citation type="submission" date="2020-08" db="EMBL/GenBank/DDBJ databases">
        <title>Paracoccus amoyensis sp. nov., isolated from the surface seawater at coast of Xiamen, Fujian.</title>
        <authorList>
            <person name="Lyu L."/>
        </authorList>
    </citation>
    <scope>NUCLEOTIDE SEQUENCE</scope>
    <source>
        <strain evidence="10">11-3</strain>
    </source>
</reference>
<dbReference type="InterPro" id="IPR029044">
    <property type="entry name" value="Nucleotide-diphossugar_trans"/>
</dbReference>
<evidence type="ECO:0000256" key="5">
    <source>
        <dbReference type="ARBA" id="ARBA00022842"/>
    </source>
</evidence>
<feature type="binding site" evidence="8">
    <location>
        <position position="101"/>
    </location>
    <ligand>
        <name>Mg(2+)</name>
        <dbReference type="ChEBI" id="CHEBI:18420"/>
    </ligand>
</feature>
<keyword evidence="2 8" id="KW-0808">Transferase</keyword>
<dbReference type="EC" id="2.7.7.77" evidence="8"/>
<dbReference type="CDD" id="cd02503">
    <property type="entry name" value="MobA"/>
    <property type="match status" value="1"/>
</dbReference>
<comment type="cofactor">
    <cofactor evidence="8">
        <name>Mg(2+)</name>
        <dbReference type="ChEBI" id="CHEBI:18420"/>
    </cofactor>
</comment>
<organism evidence="10 11">
    <name type="scientific">Paracoccus amoyensis</name>
    <dbReference type="NCBI Taxonomy" id="2760093"/>
    <lineage>
        <taxon>Bacteria</taxon>
        <taxon>Pseudomonadati</taxon>
        <taxon>Pseudomonadota</taxon>
        <taxon>Alphaproteobacteria</taxon>
        <taxon>Rhodobacterales</taxon>
        <taxon>Paracoccaceae</taxon>
        <taxon>Paracoccus</taxon>
    </lineage>
</organism>
<comment type="function">
    <text evidence="8">Transfers a GMP moiety from GTP to Mo-molybdopterin (Mo-MPT) cofactor (Moco or molybdenum cofactor) to form Mo-molybdopterin guanine dinucleotide (Mo-MGD) cofactor.</text>
</comment>
<keyword evidence="1 8" id="KW-0963">Cytoplasm</keyword>
<evidence type="ECO:0000256" key="2">
    <source>
        <dbReference type="ARBA" id="ARBA00022679"/>
    </source>
</evidence>
<dbReference type="HAMAP" id="MF_00316">
    <property type="entry name" value="MobA"/>
    <property type="match status" value="1"/>
</dbReference>
<dbReference type="GO" id="GO:0046872">
    <property type="term" value="F:metal ion binding"/>
    <property type="evidence" value="ECO:0007669"/>
    <property type="project" value="UniProtKB-KW"/>
</dbReference>
<gene>
    <name evidence="8 10" type="primary">mobA</name>
    <name evidence="10" type="ORF">H4P12_07090</name>
</gene>
<dbReference type="GO" id="GO:0005525">
    <property type="term" value="F:GTP binding"/>
    <property type="evidence" value="ECO:0007669"/>
    <property type="project" value="UniProtKB-UniRule"/>
</dbReference>
<keyword evidence="11" id="KW-1185">Reference proteome</keyword>
<evidence type="ECO:0000313" key="10">
    <source>
        <dbReference type="EMBL" id="MBC9246480.1"/>
    </source>
</evidence>
<accession>A0A926GCA4</accession>
<feature type="binding site" evidence="8">
    <location>
        <position position="22"/>
    </location>
    <ligand>
        <name>GTP</name>
        <dbReference type="ChEBI" id="CHEBI:37565"/>
    </ligand>
</feature>
<dbReference type="EMBL" id="JACOQL010000002">
    <property type="protein sequence ID" value="MBC9246480.1"/>
    <property type="molecule type" value="Genomic_DNA"/>
</dbReference>
<keyword evidence="4 8" id="KW-0547">Nucleotide-binding</keyword>
<keyword evidence="7 8" id="KW-0501">Molybdenum cofactor biosynthesis</keyword>
<dbReference type="GO" id="GO:1902758">
    <property type="term" value="P:bis(molybdopterin guanine dinucleotide)molybdenum biosynthetic process"/>
    <property type="evidence" value="ECO:0007669"/>
    <property type="project" value="TreeGrafter"/>
</dbReference>
<feature type="domain" description="MobA-like NTP transferase" evidence="9">
    <location>
        <begin position="6"/>
        <end position="165"/>
    </location>
</feature>
<comment type="similarity">
    <text evidence="8">Belongs to the MobA family.</text>
</comment>
<keyword evidence="10" id="KW-0548">Nucleotidyltransferase</keyword>
<dbReference type="PANTHER" id="PTHR19136">
    <property type="entry name" value="MOLYBDENUM COFACTOR GUANYLYLTRANSFERASE"/>
    <property type="match status" value="1"/>
</dbReference>
<evidence type="ECO:0000259" key="9">
    <source>
        <dbReference type="Pfam" id="PF12804"/>
    </source>
</evidence>
<comment type="subunit">
    <text evidence="8">Monomer.</text>
</comment>
<feature type="binding site" evidence="8">
    <location>
        <position position="50"/>
    </location>
    <ligand>
        <name>GTP</name>
        <dbReference type="ChEBI" id="CHEBI:37565"/>
    </ligand>
</feature>
<evidence type="ECO:0000256" key="8">
    <source>
        <dbReference type="HAMAP-Rule" id="MF_00316"/>
    </source>
</evidence>
<keyword evidence="6 8" id="KW-0342">GTP-binding</keyword>
<feature type="binding site" evidence="8">
    <location>
        <position position="101"/>
    </location>
    <ligand>
        <name>GTP</name>
        <dbReference type="ChEBI" id="CHEBI:37565"/>
    </ligand>
</feature>
<proteinExistence type="inferred from homology"/>
<dbReference type="GO" id="GO:0005737">
    <property type="term" value="C:cytoplasm"/>
    <property type="evidence" value="ECO:0007669"/>
    <property type="project" value="UniProtKB-SubCell"/>
</dbReference>
<evidence type="ECO:0000313" key="11">
    <source>
        <dbReference type="Proteomes" id="UP000608594"/>
    </source>
</evidence>
<dbReference type="NCBIfam" id="TIGR02665">
    <property type="entry name" value="molyb_mobA"/>
    <property type="match status" value="1"/>
</dbReference>
<dbReference type="Gene3D" id="3.90.550.10">
    <property type="entry name" value="Spore Coat Polysaccharide Biosynthesis Protein SpsA, Chain A"/>
    <property type="match status" value="1"/>
</dbReference>
<dbReference type="PANTHER" id="PTHR19136:SF81">
    <property type="entry name" value="MOLYBDENUM COFACTOR GUANYLYLTRANSFERASE"/>
    <property type="match status" value="1"/>
</dbReference>
<dbReference type="Proteomes" id="UP000608594">
    <property type="component" value="Unassembled WGS sequence"/>
</dbReference>
<evidence type="ECO:0000256" key="7">
    <source>
        <dbReference type="ARBA" id="ARBA00023150"/>
    </source>
</evidence>
<comment type="caution">
    <text evidence="10">The sequence shown here is derived from an EMBL/GenBank/DDBJ whole genome shotgun (WGS) entry which is preliminary data.</text>
</comment>
<feature type="binding site" evidence="8">
    <location>
        <position position="68"/>
    </location>
    <ligand>
        <name>GTP</name>
        <dbReference type="ChEBI" id="CHEBI:37565"/>
    </ligand>
</feature>
<feature type="binding site" evidence="8">
    <location>
        <begin position="9"/>
        <end position="11"/>
    </location>
    <ligand>
        <name>GTP</name>
        <dbReference type="ChEBI" id="CHEBI:37565"/>
    </ligand>
</feature>
<evidence type="ECO:0000256" key="1">
    <source>
        <dbReference type="ARBA" id="ARBA00022490"/>
    </source>
</evidence>